<dbReference type="PANTHER" id="PTHR33392:SF6">
    <property type="entry name" value="POLYISOPRENYL-TEICHOIC ACID--PEPTIDOGLYCAN TEICHOIC ACID TRANSFERASE TAGU"/>
    <property type="match status" value="1"/>
</dbReference>
<name>A0A125WAP8_ENTFL</name>
<dbReference type="PANTHER" id="PTHR33392">
    <property type="entry name" value="POLYISOPRENYL-TEICHOIC ACID--PEPTIDOGLYCAN TEICHOIC ACID TRANSFERASE TAGU"/>
    <property type="match status" value="1"/>
</dbReference>
<gene>
    <name evidence="4" type="ORF">HMPREF9498_00025</name>
</gene>
<evidence type="ECO:0000313" key="4">
    <source>
        <dbReference type="EMBL" id="EFM84337.1"/>
    </source>
</evidence>
<dbReference type="InterPro" id="IPR036938">
    <property type="entry name" value="PAP2/HPO_sf"/>
</dbReference>
<feature type="transmembrane region" description="Helical" evidence="2">
    <location>
        <begin position="85"/>
        <end position="107"/>
    </location>
</feature>
<feature type="transmembrane region" description="Helical" evidence="2">
    <location>
        <begin position="50"/>
        <end position="78"/>
    </location>
</feature>
<dbReference type="Gene3D" id="1.20.144.10">
    <property type="entry name" value="Phosphatidic acid phosphatase type 2/haloperoxidase"/>
    <property type="match status" value="2"/>
</dbReference>
<dbReference type="SMART" id="SM00014">
    <property type="entry name" value="acidPPc"/>
    <property type="match status" value="1"/>
</dbReference>
<dbReference type="SUPFAM" id="SSF48317">
    <property type="entry name" value="Acid phosphatase/Vanadium-dependent haloperoxidase"/>
    <property type="match status" value="1"/>
</dbReference>
<evidence type="ECO:0000259" key="3">
    <source>
        <dbReference type="SMART" id="SM00014"/>
    </source>
</evidence>
<dbReference type="Pfam" id="PF03816">
    <property type="entry name" value="LytR_cpsA_psr"/>
    <property type="match status" value="1"/>
</dbReference>
<keyword evidence="2" id="KW-0812">Transmembrane</keyword>
<dbReference type="NCBIfam" id="TIGR00350">
    <property type="entry name" value="lytR_cpsA_psr"/>
    <property type="match status" value="1"/>
</dbReference>
<dbReference type="InterPro" id="IPR000326">
    <property type="entry name" value="PAP2/HPO"/>
</dbReference>
<dbReference type="RefSeq" id="WP_002365430.1">
    <property type="nucleotide sequence ID" value="NZ_GL454408.1"/>
</dbReference>
<evidence type="ECO:0000256" key="2">
    <source>
        <dbReference type="SAM" id="Phobius"/>
    </source>
</evidence>
<feature type="transmembrane region" description="Helical" evidence="2">
    <location>
        <begin position="227"/>
        <end position="249"/>
    </location>
</feature>
<dbReference type="InterPro" id="IPR050922">
    <property type="entry name" value="LytR/CpsA/Psr_CW_biosynth"/>
</dbReference>
<protein>
    <submittedName>
        <fullName evidence="4">Cell envelope-like function transcriptional attenuator common domain protein</fullName>
    </submittedName>
</protein>
<feature type="transmembrane region" description="Helical" evidence="2">
    <location>
        <begin position="127"/>
        <end position="147"/>
    </location>
</feature>
<reference evidence="4 5" key="1">
    <citation type="submission" date="2010-07" db="EMBL/GenBank/DDBJ databases">
        <authorList>
            <person name="Sid Ahmed O."/>
        </authorList>
    </citation>
    <scope>NUCLEOTIDE SEQUENCE [LARGE SCALE GENOMIC DNA]</scope>
    <source>
        <strain evidence="4 5">TX4248</strain>
    </source>
</reference>
<dbReference type="Pfam" id="PF01569">
    <property type="entry name" value="PAP2"/>
    <property type="match status" value="1"/>
</dbReference>
<dbReference type="HOGENOM" id="CLU_016455_2_3_9"/>
<keyword evidence="2" id="KW-1133">Transmembrane helix</keyword>
<dbReference type="AlphaFoldDB" id="A0A125WAP8"/>
<dbReference type="CDD" id="cd03392">
    <property type="entry name" value="PAP2_like_2"/>
    <property type="match status" value="1"/>
</dbReference>
<sequence length="538" mass="60745">MQTSNKKFPLYALTTLCFTFLTLLVAASPNWFQQMDEAIYHIKWQLNAPLLTAVNLLAKTATIGPMLLFFLLLMVYLLRKKEKILALWAVSNLLAVGFLGSVFKHVVGRARPNLGALADRSSASFPSGHSLLAMALVCTILIILAYLHVEKTKGIKIFLLTYLVLIVLGRLILRVHYPSDVIAGMLLSYSWINFSFQIVQRYLPAPEPEEAEVPTQRRRRHSRKRKSLFVVFSLTLLFLGTLSVSAYGVSMYRNLQKTANTMYKPRKSSTKSPDLAKGEPVSFLIMGIANDSKRKTDYRSNALMVVTVNNQLQKTTITSIPRDYYVEMAGTNGEYNKINAAHVFGGADMQIKTVENVLHIPINHYFSIDMDAMKDLGDAVGGVTVDNAFAFDAEGIHYPKGKQHLGGWEALQYARMRYEDPEGDYGRQRRQREVLIELTNKLLSFNSLLKYQEILDVIGEHGETDLSFDQMMAMLKKYTPALKTIETDQLKGYDYTGDGVTGIEGISYQLVEESERQRVENAIKEQMNLSKKDTEQSQ</sequence>
<accession>A0A125WAP8</accession>
<evidence type="ECO:0000256" key="1">
    <source>
        <dbReference type="ARBA" id="ARBA00006068"/>
    </source>
</evidence>
<feature type="domain" description="Phosphatidic acid phosphatase type 2/haloperoxidase" evidence="3">
    <location>
        <begin position="83"/>
        <end position="196"/>
    </location>
</feature>
<proteinExistence type="inferred from homology"/>
<dbReference type="EMBL" id="AEBR01000002">
    <property type="protein sequence ID" value="EFM84337.1"/>
    <property type="molecule type" value="Genomic_DNA"/>
</dbReference>
<dbReference type="Proteomes" id="UP000004846">
    <property type="component" value="Unassembled WGS sequence"/>
</dbReference>
<dbReference type="Gene3D" id="3.40.630.190">
    <property type="entry name" value="LCP protein"/>
    <property type="match status" value="1"/>
</dbReference>
<dbReference type="InterPro" id="IPR004474">
    <property type="entry name" value="LytR_CpsA_psr"/>
</dbReference>
<evidence type="ECO:0000313" key="5">
    <source>
        <dbReference type="Proteomes" id="UP000004846"/>
    </source>
</evidence>
<organism evidence="4 5">
    <name type="scientific">Enterococcus faecalis TX4248</name>
    <dbReference type="NCBI Taxonomy" id="749495"/>
    <lineage>
        <taxon>Bacteria</taxon>
        <taxon>Bacillati</taxon>
        <taxon>Bacillota</taxon>
        <taxon>Bacilli</taxon>
        <taxon>Lactobacillales</taxon>
        <taxon>Enterococcaceae</taxon>
        <taxon>Enterococcus</taxon>
    </lineage>
</organism>
<feature type="transmembrane region" description="Helical" evidence="2">
    <location>
        <begin position="154"/>
        <end position="175"/>
    </location>
</feature>
<comment type="caution">
    <text evidence="4">The sequence shown here is derived from an EMBL/GenBank/DDBJ whole genome shotgun (WGS) entry which is preliminary data.</text>
</comment>
<comment type="similarity">
    <text evidence="1">Belongs to the LytR/CpsA/Psr (LCP) family.</text>
</comment>
<keyword evidence="2" id="KW-0472">Membrane</keyword>